<sequence>MKKMIVFSGILGLIFAVLAQLFAVTDDSYTLGDIWFLGVLAGILTMITSMQINKKNACIILLIISSFLGIIGTGTVYSIPTVLNVVLIYKLKTESK</sequence>
<comment type="caution">
    <text evidence="1">The sequence shown here is derived from an EMBL/GenBank/DDBJ whole genome shotgun (WGS) entry which is preliminary data.</text>
</comment>
<dbReference type="GeneID" id="39574445"/>
<accession>A0A0D1KDS5</accession>
<organism evidence="1 2">
    <name type="scientific">Bacillus subtilis</name>
    <dbReference type="NCBI Taxonomy" id="1423"/>
    <lineage>
        <taxon>Bacteria</taxon>
        <taxon>Bacillati</taxon>
        <taxon>Bacillota</taxon>
        <taxon>Bacilli</taxon>
        <taxon>Bacillales</taxon>
        <taxon>Bacillaceae</taxon>
        <taxon>Bacillus</taxon>
    </lineage>
</organism>
<dbReference type="EMBL" id="JXBC01000014">
    <property type="protein sequence ID" value="KIU04387.1"/>
    <property type="molecule type" value="Genomic_DNA"/>
</dbReference>
<dbReference type="Proteomes" id="UP000032247">
    <property type="component" value="Unassembled WGS sequence"/>
</dbReference>
<reference evidence="1 2" key="1">
    <citation type="submission" date="2014-12" db="EMBL/GenBank/DDBJ databases">
        <title>Comparative genome analysis of Bacillus coagulans HM-08, Clostridium butyricum HM-68, Bacillus subtilis HM-66 and Bacillus licheniformis BL-09.</title>
        <authorList>
            <person name="Zhang H."/>
        </authorList>
    </citation>
    <scope>NUCLEOTIDE SEQUENCE [LARGE SCALE GENOMIC DNA]</scope>
    <source>
        <strain evidence="1 2">HM-66</strain>
    </source>
</reference>
<evidence type="ECO:0000313" key="2">
    <source>
        <dbReference type="Proteomes" id="UP000032247"/>
    </source>
</evidence>
<proteinExistence type="predicted"/>
<evidence type="ECO:0000313" key="1">
    <source>
        <dbReference type="EMBL" id="KIU04387.1"/>
    </source>
</evidence>
<name>A0A0D1KDS5_BACIU</name>
<gene>
    <name evidence="1" type="ORF">SC09_contig8orf00016</name>
</gene>
<protein>
    <submittedName>
        <fullName evidence="1">Uncharacterized protein</fullName>
    </submittedName>
</protein>
<dbReference type="RefSeq" id="WP_043858995.1">
    <property type="nucleotide sequence ID" value="NZ_CP103996.1"/>
</dbReference>
<dbReference type="AlphaFoldDB" id="A0A0D1KDS5"/>
<dbReference type="PATRIC" id="fig|1423.173.peg.4826"/>